<proteinExistence type="predicted"/>
<reference evidence="1 2" key="2">
    <citation type="submission" date="2018-02" db="EMBL/GenBank/DDBJ databases">
        <title>Whole genome sequencing analysis of Streptococcus pluranimalium isolated from cattle infected mastitis in China.</title>
        <authorList>
            <person name="Zhang J.-R."/>
            <person name="Hu G.-Z."/>
        </authorList>
    </citation>
    <scope>NUCLEOTIDE SEQUENCE [LARGE SCALE GENOMIC DNA]</scope>
    <source>
        <strain evidence="1 2">TH11417</strain>
    </source>
</reference>
<accession>A0A2L0D3D7</accession>
<sequence>MLPIGSIIYLKEGSRKLMVLNRGALLEQSGEKLLFDYSGCIYPVGLDAEQILYFNEENIDKVVYEGFKDDEETRYQELYTEWLDNNSEQYNKGTVNQ</sequence>
<dbReference type="Pfam" id="PF13780">
    <property type="entry name" value="DUF4176"/>
    <property type="match status" value="1"/>
</dbReference>
<name>A0A2L0D3D7_9STRE</name>
<dbReference type="Proteomes" id="UP000238956">
    <property type="component" value="Chromosome"/>
</dbReference>
<evidence type="ECO:0000313" key="2">
    <source>
        <dbReference type="Proteomes" id="UP000238956"/>
    </source>
</evidence>
<dbReference type="RefSeq" id="WP_104967679.1">
    <property type="nucleotide sequence ID" value="NZ_CP025536.1"/>
</dbReference>
<protein>
    <recommendedName>
        <fullName evidence="3">DUF4176 domain-containing protein</fullName>
    </recommendedName>
</protein>
<evidence type="ECO:0008006" key="3">
    <source>
        <dbReference type="Google" id="ProtNLM"/>
    </source>
</evidence>
<keyword evidence="2" id="KW-1185">Reference proteome</keyword>
<dbReference type="KEGG" id="splr:C0J00_04065"/>
<evidence type="ECO:0000313" key="1">
    <source>
        <dbReference type="EMBL" id="AUW96348.1"/>
    </source>
</evidence>
<dbReference type="OrthoDB" id="5124454at2"/>
<reference evidence="1 2" key="1">
    <citation type="submission" date="2017-12" db="EMBL/GenBank/DDBJ databases">
        <authorList>
            <person name="Hurst M.R.H."/>
        </authorList>
    </citation>
    <scope>NUCLEOTIDE SEQUENCE [LARGE SCALE GENOMIC DNA]</scope>
    <source>
        <strain evidence="1 2">TH11417</strain>
    </source>
</reference>
<dbReference type="GeneID" id="98393084"/>
<dbReference type="AlphaFoldDB" id="A0A2L0D3D7"/>
<dbReference type="InterPro" id="IPR025233">
    <property type="entry name" value="DUF4176"/>
</dbReference>
<gene>
    <name evidence="1" type="ORF">C0J00_04065</name>
</gene>
<organism evidence="1 2">
    <name type="scientific">Streptococcus pluranimalium</name>
    <dbReference type="NCBI Taxonomy" id="82348"/>
    <lineage>
        <taxon>Bacteria</taxon>
        <taxon>Bacillati</taxon>
        <taxon>Bacillota</taxon>
        <taxon>Bacilli</taxon>
        <taxon>Lactobacillales</taxon>
        <taxon>Streptococcaceae</taxon>
        <taxon>Streptococcus</taxon>
    </lineage>
</organism>
<dbReference type="EMBL" id="CP025536">
    <property type="protein sequence ID" value="AUW96348.1"/>
    <property type="molecule type" value="Genomic_DNA"/>
</dbReference>